<evidence type="ECO:0000313" key="1">
    <source>
        <dbReference type="EMBL" id="TEB39865.1"/>
    </source>
</evidence>
<accession>A0A4Y7U0B8</accession>
<gene>
    <name evidence="1" type="ORF">FA13DRAFT_33901</name>
</gene>
<dbReference type="AlphaFoldDB" id="A0A4Y7U0B8"/>
<evidence type="ECO:0000313" key="2">
    <source>
        <dbReference type="Proteomes" id="UP000298030"/>
    </source>
</evidence>
<dbReference type="EMBL" id="QPFP01000001">
    <property type="protein sequence ID" value="TEB39865.1"/>
    <property type="molecule type" value="Genomic_DNA"/>
</dbReference>
<proteinExistence type="predicted"/>
<organism evidence="1 2">
    <name type="scientific">Coprinellus micaceus</name>
    <name type="common">Glistening ink-cap mushroom</name>
    <name type="synonym">Coprinus micaceus</name>
    <dbReference type="NCBI Taxonomy" id="71717"/>
    <lineage>
        <taxon>Eukaryota</taxon>
        <taxon>Fungi</taxon>
        <taxon>Dikarya</taxon>
        <taxon>Basidiomycota</taxon>
        <taxon>Agaricomycotina</taxon>
        <taxon>Agaricomycetes</taxon>
        <taxon>Agaricomycetidae</taxon>
        <taxon>Agaricales</taxon>
        <taxon>Agaricineae</taxon>
        <taxon>Psathyrellaceae</taxon>
        <taxon>Coprinellus</taxon>
    </lineage>
</organism>
<comment type="caution">
    <text evidence="1">The sequence shown here is derived from an EMBL/GenBank/DDBJ whole genome shotgun (WGS) entry which is preliminary data.</text>
</comment>
<sequence length="201" mass="23242">MYQDLYIIHLESQHSLQYILQELGHRPLLEPKTRAERGQAIERSAQVLIQPARLKRNRIFMNSRDRTKGPKVVYASSHSLLVVEEDSSNEMRHDISFCVEGAYLIASSSLKREKTLLPYRSVVGEARSLRAKITREWEMGGDHELDVSGSCSFAWALRGCLDDRIDGYLSRWKGRHQQVEVWREVISAQARSLKKRCRDAM</sequence>
<keyword evidence="2" id="KW-1185">Reference proteome</keyword>
<dbReference type="Proteomes" id="UP000298030">
    <property type="component" value="Unassembled WGS sequence"/>
</dbReference>
<protein>
    <submittedName>
        <fullName evidence="1">Uncharacterized protein</fullName>
    </submittedName>
</protein>
<reference evidence="1 2" key="1">
    <citation type="journal article" date="2019" name="Nat. Ecol. Evol.">
        <title>Megaphylogeny resolves global patterns of mushroom evolution.</title>
        <authorList>
            <person name="Varga T."/>
            <person name="Krizsan K."/>
            <person name="Foldi C."/>
            <person name="Dima B."/>
            <person name="Sanchez-Garcia M."/>
            <person name="Sanchez-Ramirez S."/>
            <person name="Szollosi G.J."/>
            <person name="Szarkandi J.G."/>
            <person name="Papp V."/>
            <person name="Albert L."/>
            <person name="Andreopoulos W."/>
            <person name="Angelini C."/>
            <person name="Antonin V."/>
            <person name="Barry K.W."/>
            <person name="Bougher N.L."/>
            <person name="Buchanan P."/>
            <person name="Buyck B."/>
            <person name="Bense V."/>
            <person name="Catcheside P."/>
            <person name="Chovatia M."/>
            <person name="Cooper J."/>
            <person name="Damon W."/>
            <person name="Desjardin D."/>
            <person name="Finy P."/>
            <person name="Geml J."/>
            <person name="Haridas S."/>
            <person name="Hughes K."/>
            <person name="Justo A."/>
            <person name="Karasinski D."/>
            <person name="Kautmanova I."/>
            <person name="Kiss B."/>
            <person name="Kocsube S."/>
            <person name="Kotiranta H."/>
            <person name="LaButti K.M."/>
            <person name="Lechner B.E."/>
            <person name="Liimatainen K."/>
            <person name="Lipzen A."/>
            <person name="Lukacs Z."/>
            <person name="Mihaltcheva S."/>
            <person name="Morgado L.N."/>
            <person name="Niskanen T."/>
            <person name="Noordeloos M.E."/>
            <person name="Ohm R.A."/>
            <person name="Ortiz-Santana B."/>
            <person name="Ovrebo C."/>
            <person name="Racz N."/>
            <person name="Riley R."/>
            <person name="Savchenko A."/>
            <person name="Shiryaev A."/>
            <person name="Soop K."/>
            <person name="Spirin V."/>
            <person name="Szebenyi C."/>
            <person name="Tomsovsky M."/>
            <person name="Tulloss R.E."/>
            <person name="Uehling J."/>
            <person name="Grigoriev I.V."/>
            <person name="Vagvolgyi C."/>
            <person name="Papp T."/>
            <person name="Martin F.M."/>
            <person name="Miettinen O."/>
            <person name="Hibbett D.S."/>
            <person name="Nagy L.G."/>
        </authorList>
    </citation>
    <scope>NUCLEOTIDE SEQUENCE [LARGE SCALE GENOMIC DNA]</scope>
    <source>
        <strain evidence="1 2">FP101781</strain>
    </source>
</reference>
<name>A0A4Y7U0B8_COPMI</name>